<proteinExistence type="predicted"/>
<dbReference type="OrthoDB" id="4186697at2759"/>
<comment type="caution">
    <text evidence="2">The sequence shown here is derived from an EMBL/GenBank/DDBJ whole genome shotgun (WGS) entry which is preliminary data.</text>
</comment>
<dbReference type="EMBL" id="PDNB01000012">
    <property type="protein sequence ID" value="PGH17185.1"/>
    <property type="molecule type" value="Genomic_DNA"/>
</dbReference>
<evidence type="ECO:0000313" key="3">
    <source>
        <dbReference type="Proteomes" id="UP000223968"/>
    </source>
</evidence>
<gene>
    <name evidence="2" type="ORF">AJ79_01323</name>
</gene>
<keyword evidence="3" id="KW-1185">Reference proteome</keyword>
<evidence type="ECO:0000313" key="2">
    <source>
        <dbReference type="EMBL" id="PGH17185.1"/>
    </source>
</evidence>
<feature type="compositionally biased region" description="Polar residues" evidence="1">
    <location>
        <begin position="321"/>
        <end position="332"/>
    </location>
</feature>
<evidence type="ECO:0000256" key="1">
    <source>
        <dbReference type="SAM" id="MobiDB-lite"/>
    </source>
</evidence>
<organism evidence="2 3">
    <name type="scientific">Helicocarpus griseus UAMH5409</name>
    <dbReference type="NCBI Taxonomy" id="1447875"/>
    <lineage>
        <taxon>Eukaryota</taxon>
        <taxon>Fungi</taxon>
        <taxon>Dikarya</taxon>
        <taxon>Ascomycota</taxon>
        <taxon>Pezizomycotina</taxon>
        <taxon>Eurotiomycetes</taxon>
        <taxon>Eurotiomycetidae</taxon>
        <taxon>Onygenales</taxon>
        <taxon>Ajellomycetaceae</taxon>
        <taxon>Helicocarpus</taxon>
    </lineage>
</organism>
<protein>
    <submittedName>
        <fullName evidence="2">Uncharacterized protein</fullName>
    </submittedName>
</protein>
<feature type="region of interest" description="Disordered" evidence="1">
    <location>
        <begin position="223"/>
        <end position="364"/>
    </location>
</feature>
<reference evidence="2 3" key="1">
    <citation type="submission" date="2017-10" db="EMBL/GenBank/DDBJ databases">
        <title>Comparative genomics in systemic dimorphic fungi from Ajellomycetaceae.</title>
        <authorList>
            <person name="Munoz J.F."/>
            <person name="Mcewen J.G."/>
            <person name="Clay O.K."/>
            <person name="Cuomo C.A."/>
        </authorList>
    </citation>
    <scope>NUCLEOTIDE SEQUENCE [LARGE SCALE GENOMIC DNA]</scope>
    <source>
        <strain evidence="2 3">UAMH5409</strain>
    </source>
</reference>
<feature type="compositionally biased region" description="Basic residues" evidence="1">
    <location>
        <begin position="263"/>
        <end position="278"/>
    </location>
</feature>
<dbReference type="AlphaFoldDB" id="A0A2B7Y7H3"/>
<name>A0A2B7Y7H3_9EURO</name>
<sequence length="364" mass="41421">MTLDASTAAKLISCVRVNPHHVVGPDSGPEEREVITTISRQPSHALFTSKQIRVLGPLLVGEGGIPLHEYLVGVADRQVSSPKRFENLPNPASTTYYAHYSGDNLTAEQFEVMWQFDNFAKMGKVDGFNDRLTERVLTLRGTVVAPHSTFDVIRRDYVYEGWTKLHFLEFFDLYCIVKAGAEARLKPFDVTNFRWVDVKPPRFLNEDEVESYFDNIQQGLSDSPNRLSKLGSTLDNLASSREDPDRGRKLTNPPVKRPDNVPGRRHSNRHRNGQRRRTWHNEPLSNRVEWPSSSSLSQRARGAVEKRSSSGSRPRNHPRYSNRNQGPGSERTSPGYRFRNHTRNSNINRSPPLDRQYIANASCN</sequence>
<dbReference type="Proteomes" id="UP000223968">
    <property type="component" value="Unassembled WGS sequence"/>
</dbReference>
<feature type="compositionally biased region" description="Polar residues" evidence="1">
    <location>
        <begin position="223"/>
        <end position="239"/>
    </location>
</feature>
<accession>A0A2B7Y7H3</accession>